<feature type="compositionally biased region" description="Polar residues" evidence="2">
    <location>
        <begin position="101"/>
        <end position="110"/>
    </location>
</feature>
<dbReference type="EMBL" id="HBIM01006694">
    <property type="protein sequence ID" value="CAE0407912.1"/>
    <property type="molecule type" value="Transcribed_RNA"/>
</dbReference>
<evidence type="ECO:0000313" key="5">
    <source>
        <dbReference type="EMBL" id="CAE0407913.1"/>
    </source>
</evidence>
<sequence length="1175" mass="129720">MSDNSKNNNGSILPPQQSSPRRMFVPAKATTPQDKEEEKKEPFPDMDVDVLALTTTTPPPNPLEDCWYTAAPALPLGVGVVADLWKQVTWYPVVDNEPEAGSSSEQSLRTSPKYSSSNKSKPAVRRWMAIQGAVFQEEAWMNAGASNGSRTPGSSSSTTTKSNTHAAPSPVSRPLFRHPGMWTTGEPYRAEAFTPLVARIRNALPAALEGSPSHHTTSFWNHVTLECWQWNENFSIIAEEESPATATTGGDKKKKKQRSVTVARERIDPTLDLEPASSVVRVFLSGPLCEDEDAAATEKRPATTTNETTKTSPKAKHEDEELRDILPSEEERIGSIYLRPKRYDRDNQRRPTPRPQHALPVPHNAVFSLGWYTNQAMTHEISLRPPTLSSQTSSSGRCTMVLTFRHVSTWLVEREGRVPQVVGRLGRDNENDEELASPRMHSEEDRIAEWKRLSQAFFEEKRQEGLATEQVYGAGSFLVPQARTKPCLSRVLVSPSHASYYQSQLDRDDGLSVNTLSSISNSVSTTNHTSITSRPIHSISVVESSEHADEDDDDHWPDDTSGMDLELMSGSAVALLVVDLQNDFLGDDPSFSFCRLTHKVSPLAGPRRTRLLKRIDELASQVRDQKGVVVFCRSVYGRWSQSLASRQSSEDLEGARKSSEDNTPSMPGKKSTPDEASADGSTATGSSIVTVKAGTHLNKDSCCSVGTKGSDFYPDAAKMIEEDDIVLTKEWYSAFLETSLHAQLQRLGVQTVVVCGVTTNHSVAATVRSAAHLGYQVIVSSDGTAQIDPSLQPQTEAKLQAYASILAPKMSLKGLLAPAPVEPRSLGNGRDRLDFDGWNRLSAVGAGDSFLLPGCFDPTDAEDMLQKMRPRKKGSSEVAWRYHSEMGGNGPLRTAYQCGRNESGDVPVCRLALHKDQVVCDWSKSVAQAKPQVETQAGHSFNFVRLVHHKTPNDSVRFRSDMCLDMKEGTSIAIVALGEGMLLELRPKPGLGSSATAQKIYLRHNTLFLLGPETNRLFQYSIRCSRKAPKNKHRISMTFRDLVTFQAKEEKLIYGPGTRYNTLQDYRAQSRTRKMWEGAAMVAFGASSLTLLHARGKMPDSIALAAAPVAGIMAVYQYMNHRRKAGLRDDESRLEQTFVRCNWQPLRFSEAKQLFLNASDAELFGKKADSRLASP</sequence>
<dbReference type="InterPro" id="IPR032854">
    <property type="entry name" value="ALKBH3"/>
</dbReference>
<evidence type="ECO:0000259" key="3">
    <source>
        <dbReference type="Pfam" id="PF00857"/>
    </source>
</evidence>
<dbReference type="GO" id="GO:0051213">
    <property type="term" value="F:dioxygenase activity"/>
    <property type="evidence" value="ECO:0007669"/>
    <property type="project" value="InterPro"/>
</dbReference>
<comment type="similarity">
    <text evidence="1">Belongs to the isochorismatase family.</text>
</comment>
<dbReference type="Gene3D" id="2.60.120.590">
    <property type="entry name" value="Alpha-ketoglutarate-dependent dioxygenase AlkB-like"/>
    <property type="match status" value="1"/>
</dbReference>
<feature type="compositionally biased region" description="Polar residues" evidence="2">
    <location>
        <begin position="1"/>
        <end position="20"/>
    </location>
</feature>
<feature type="compositionally biased region" description="Basic and acidic residues" evidence="2">
    <location>
        <begin position="33"/>
        <end position="43"/>
    </location>
</feature>
<feature type="compositionally biased region" description="Basic and acidic residues" evidence="2">
    <location>
        <begin position="315"/>
        <end position="333"/>
    </location>
</feature>
<dbReference type="InterPro" id="IPR036380">
    <property type="entry name" value="Isochorismatase-like_sf"/>
</dbReference>
<evidence type="ECO:0000313" key="4">
    <source>
        <dbReference type="EMBL" id="CAE0407912.1"/>
    </source>
</evidence>
<dbReference type="GO" id="GO:0006307">
    <property type="term" value="P:DNA alkylation repair"/>
    <property type="evidence" value="ECO:0007669"/>
    <property type="project" value="InterPro"/>
</dbReference>
<organism evidence="5">
    <name type="scientific">Amphora coffeiformis</name>
    <dbReference type="NCBI Taxonomy" id="265554"/>
    <lineage>
        <taxon>Eukaryota</taxon>
        <taxon>Sar</taxon>
        <taxon>Stramenopiles</taxon>
        <taxon>Ochrophyta</taxon>
        <taxon>Bacillariophyta</taxon>
        <taxon>Bacillariophyceae</taxon>
        <taxon>Bacillariophycidae</taxon>
        <taxon>Thalassiophysales</taxon>
        <taxon>Catenulaceae</taxon>
        <taxon>Amphora</taxon>
    </lineage>
</organism>
<evidence type="ECO:0000256" key="1">
    <source>
        <dbReference type="ARBA" id="ARBA00006336"/>
    </source>
</evidence>
<dbReference type="AlphaFoldDB" id="A0A6S8JFR8"/>
<dbReference type="SUPFAM" id="SSF51197">
    <property type="entry name" value="Clavaminate synthase-like"/>
    <property type="match status" value="1"/>
</dbReference>
<evidence type="ECO:0000256" key="2">
    <source>
        <dbReference type="SAM" id="MobiDB-lite"/>
    </source>
</evidence>
<dbReference type="PANTHER" id="PTHR31212:SF5">
    <property type="entry name" value="ISOCHORISMATASE FAMILY PROTEIN FAMILY (AFU_ORTHOLOGUE AFUA_3G14500)"/>
    <property type="match status" value="1"/>
</dbReference>
<dbReference type="EMBL" id="HBIM01006695">
    <property type="protein sequence ID" value="CAE0407913.1"/>
    <property type="molecule type" value="Transcribed_RNA"/>
</dbReference>
<feature type="compositionally biased region" description="Low complexity" evidence="2">
    <location>
        <begin position="111"/>
        <end position="121"/>
    </location>
</feature>
<feature type="region of interest" description="Disordered" evidence="2">
    <location>
        <begin position="144"/>
        <end position="176"/>
    </location>
</feature>
<dbReference type="CDD" id="cd00431">
    <property type="entry name" value="cysteine_hydrolases"/>
    <property type="match status" value="1"/>
</dbReference>
<proteinExistence type="inferred from homology"/>
<dbReference type="Gene3D" id="3.40.50.850">
    <property type="entry name" value="Isochorismatase-like"/>
    <property type="match status" value="1"/>
</dbReference>
<feature type="domain" description="Isochorismatase-like" evidence="3">
    <location>
        <begin position="699"/>
        <end position="794"/>
    </location>
</feature>
<protein>
    <recommendedName>
        <fullName evidence="3">Isochorismatase-like domain-containing protein</fullName>
    </recommendedName>
</protein>
<dbReference type="Pfam" id="PF00857">
    <property type="entry name" value="Isochorismatase"/>
    <property type="match status" value="1"/>
</dbReference>
<accession>A0A6S8JFR8</accession>
<gene>
    <name evidence="4" type="ORF">ACOF00016_LOCUS5692</name>
    <name evidence="5" type="ORF">ACOF00016_LOCUS5693</name>
</gene>
<reference evidence="5" key="1">
    <citation type="submission" date="2021-01" db="EMBL/GenBank/DDBJ databases">
        <authorList>
            <person name="Corre E."/>
            <person name="Pelletier E."/>
            <person name="Niang G."/>
            <person name="Scheremetjew M."/>
            <person name="Finn R."/>
            <person name="Kale V."/>
            <person name="Holt S."/>
            <person name="Cochrane G."/>
            <person name="Meng A."/>
            <person name="Brown T."/>
            <person name="Cohen L."/>
        </authorList>
    </citation>
    <scope>NUCLEOTIDE SEQUENCE</scope>
    <source>
        <strain evidence="5">CCMP127</strain>
    </source>
</reference>
<feature type="region of interest" description="Disordered" evidence="2">
    <location>
        <begin position="241"/>
        <end position="262"/>
    </location>
</feature>
<feature type="region of interest" description="Disordered" evidence="2">
    <location>
        <begin position="95"/>
        <end position="122"/>
    </location>
</feature>
<name>A0A6S8JFR8_9STRA</name>
<feature type="region of interest" description="Disordered" evidence="2">
    <location>
        <begin position="292"/>
        <end position="360"/>
    </location>
</feature>
<dbReference type="SUPFAM" id="SSF52499">
    <property type="entry name" value="Isochorismatase-like hydrolases"/>
    <property type="match status" value="1"/>
</dbReference>
<dbReference type="InterPro" id="IPR037151">
    <property type="entry name" value="AlkB-like_sf"/>
</dbReference>
<feature type="compositionally biased region" description="Low complexity" evidence="2">
    <location>
        <begin position="302"/>
        <end position="312"/>
    </location>
</feature>
<feature type="region of interest" description="Disordered" evidence="2">
    <location>
        <begin position="647"/>
        <end position="683"/>
    </location>
</feature>
<feature type="compositionally biased region" description="Low complexity" evidence="2">
    <location>
        <begin position="146"/>
        <end position="164"/>
    </location>
</feature>
<dbReference type="PANTHER" id="PTHR31212">
    <property type="entry name" value="ALPHA-KETOGLUTARATE-DEPENDENT DIOXYGENASE ALKB HOMOLOG 3"/>
    <property type="match status" value="1"/>
</dbReference>
<feature type="region of interest" description="Disordered" evidence="2">
    <location>
        <begin position="1"/>
        <end position="47"/>
    </location>
</feature>
<dbReference type="InterPro" id="IPR000868">
    <property type="entry name" value="Isochorismatase-like_dom"/>
</dbReference>